<dbReference type="Proteomes" id="UP001595705">
    <property type="component" value="Unassembled WGS sequence"/>
</dbReference>
<dbReference type="PANTHER" id="PTHR37171:SF1">
    <property type="entry name" value="SERINE_THREONINE-PROTEIN KINASE YRZF-RELATED"/>
    <property type="match status" value="1"/>
</dbReference>
<feature type="transmembrane region" description="Helical" evidence="1">
    <location>
        <begin position="137"/>
        <end position="160"/>
    </location>
</feature>
<keyword evidence="1" id="KW-1133">Transmembrane helix</keyword>
<dbReference type="EMBL" id="JBHRYA010000007">
    <property type="protein sequence ID" value="MFC3716380.1"/>
    <property type="molecule type" value="Genomic_DNA"/>
</dbReference>
<name>A0ABV7XJN5_9GAMM</name>
<evidence type="ECO:0000313" key="3">
    <source>
        <dbReference type="EMBL" id="MFC3716380.1"/>
    </source>
</evidence>
<dbReference type="RefSeq" id="WP_386743481.1">
    <property type="nucleotide sequence ID" value="NZ_JBHRYA010000007.1"/>
</dbReference>
<keyword evidence="3" id="KW-0418">Kinase</keyword>
<protein>
    <submittedName>
        <fullName evidence="3">Lipopolysaccharide core heptose(II) kinase RfaY</fullName>
    </submittedName>
</protein>
<feature type="domain" description="Aminoglycoside phosphotransferase" evidence="2">
    <location>
        <begin position="110"/>
        <end position="157"/>
    </location>
</feature>
<reference evidence="4" key="1">
    <citation type="journal article" date="2019" name="Int. J. Syst. Evol. Microbiol.">
        <title>The Global Catalogue of Microorganisms (GCM) 10K type strain sequencing project: providing services to taxonomists for standard genome sequencing and annotation.</title>
        <authorList>
            <consortium name="The Broad Institute Genomics Platform"/>
            <consortium name="The Broad Institute Genome Sequencing Center for Infectious Disease"/>
            <person name="Wu L."/>
            <person name="Ma J."/>
        </authorList>
    </citation>
    <scope>NUCLEOTIDE SEQUENCE [LARGE SCALE GENOMIC DNA]</scope>
    <source>
        <strain evidence="4">KCTC 42441</strain>
    </source>
</reference>
<dbReference type="Gene3D" id="1.10.510.10">
    <property type="entry name" value="Transferase(Phosphotransferase) domain 1"/>
    <property type="match status" value="1"/>
</dbReference>
<dbReference type="GO" id="GO:0016301">
    <property type="term" value="F:kinase activity"/>
    <property type="evidence" value="ECO:0007669"/>
    <property type="project" value="UniProtKB-KW"/>
</dbReference>
<keyword evidence="1" id="KW-0812">Transmembrane</keyword>
<dbReference type="InterPro" id="IPR011009">
    <property type="entry name" value="Kinase-like_dom_sf"/>
</dbReference>
<evidence type="ECO:0000313" key="4">
    <source>
        <dbReference type="Proteomes" id="UP001595705"/>
    </source>
</evidence>
<gene>
    <name evidence="3" type="ORF">ACFONC_09455</name>
</gene>
<dbReference type="InterPro" id="IPR002575">
    <property type="entry name" value="Aminoglycoside_PTrfase"/>
</dbReference>
<dbReference type="SUPFAM" id="SSF56112">
    <property type="entry name" value="Protein kinase-like (PK-like)"/>
    <property type="match status" value="1"/>
</dbReference>
<accession>A0ABV7XJN5</accession>
<sequence>MNTSLQTVAPPAPDASLRMLKHGTRLLEPDVYVARVGARQAVFKDYRRYRWTPLAPLARLLVRHEARVLDRLSGWGYAPALLGTVGGLVLGMEFIDGKVLGHDVAMVSDEVFRRLKSAVATLHAAGIAHNDLHRSNILVSGGVPMVVDFASALLMPAWLARSPLGRQLRRSDLANVVKLQSRLTGTAPSRADAAALAEPRWVRTIRNVWKRMYRGKA</sequence>
<keyword evidence="4" id="KW-1185">Reference proteome</keyword>
<evidence type="ECO:0000256" key="1">
    <source>
        <dbReference type="SAM" id="Phobius"/>
    </source>
</evidence>
<organism evidence="3 4">
    <name type="scientific">Luteimonas soli</name>
    <dbReference type="NCBI Taxonomy" id="1648966"/>
    <lineage>
        <taxon>Bacteria</taxon>
        <taxon>Pseudomonadati</taxon>
        <taxon>Pseudomonadota</taxon>
        <taxon>Gammaproteobacteria</taxon>
        <taxon>Lysobacterales</taxon>
        <taxon>Lysobacteraceae</taxon>
        <taxon>Luteimonas</taxon>
    </lineage>
</organism>
<keyword evidence="1" id="KW-0472">Membrane</keyword>
<dbReference type="Pfam" id="PF01636">
    <property type="entry name" value="APH"/>
    <property type="match status" value="1"/>
</dbReference>
<comment type="caution">
    <text evidence="3">The sequence shown here is derived from an EMBL/GenBank/DDBJ whole genome shotgun (WGS) entry which is preliminary data.</text>
</comment>
<dbReference type="PANTHER" id="PTHR37171">
    <property type="entry name" value="SERINE/THREONINE-PROTEIN KINASE YRZF-RELATED"/>
    <property type="match status" value="1"/>
</dbReference>
<proteinExistence type="predicted"/>
<dbReference type="InterPro" id="IPR052396">
    <property type="entry name" value="Meiotic_Drive_Suppr_Kinase"/>
</dbReference>
<keyword evidence="3" id="KW-0808">Transferase</keyword>
<evidence type="ECO:0000259" key="2">
    <source>
        <dbReference type="Pfam" id="PF01636"/>
    </source>
</evidence>